<proteinExistence type="predicted"/>
<dbReference type="AlphaFoldDB" id="A0A8J5N427"/>
<evidence type="ECO:0000313" key="3">
    <source>
        <dbReference type="Proteomes" id="UP000747542"/>
    </source>
</evidence>
<accession>A0A8J5N427</accession>
<organism evidence="2 3">
    <name type="scientific">Homarus americanus</name>
    <name type="common">American lobster</name>
    <dbReference type="NCBI Taxonomy" id="6706"/>
    <lineage>
        <taxon>Eukaryota</taxon>
        <taxon>Metazoa</taxon>
        <taxon>Ecdysozoa</taxon>
        <taxon>Arthropoda</taxon>
        <taxon>Crustacea</taxon>
        <taxon>Multicrustacea</taxon>
        <taxon>Malacostraca</taxon>
        <taxon>Eumalacostraca</taxon>
        <taxon>Eucarida</taxon>
        <taxon>Decapoda</taxon>
        <taxon>Pleocyemata</taxon>
        <taxon>Astacidea</taxon>
        <taxon>Nephropoidea</taxon>
        <taxon>Nephropidae</taxon>
        <taxon>Homarus</taxon>
    </lineage>
</organism>
<evidence type="ECO:0000313" key="2">
    <source>
        <dbReference type="EMBL" id="KAG7172895.1"/>
    </source>
</evidence>
<reference evidence="2" key="1">
    <citation type="journal article" date="2021" name="Sci. Adv.">
        <title>The American lobster genome reveals insights on longevity, neural, and immune adaptations.</title>
        <authorList>
            <person name="Polinski J.M."/>
            <person name="Zimin A.V."/>
            <person name="Clark K.F."/>
            <person name="Kohn A.B."/>
            <person name="Sadowski N."/>
            <person name="Timp W."/>
            <person name="Ptitsyn A."/>
            <person name="Khanna P."/>
            <person name="Romanova D.Y."/>
            <person name="Williams P."/>
            <person name="Greenwood S.J."/>
            <person name="Moroz L.L."/>
            <person name="Walt D.R."/>
            <person name="Bodnar A.G."/>
        </authorList>
    </citation>
    <scope>NUCLEOTIDE SEQUENCE</scope>
    <source>
        <strain evidence="2">GMGI-L3</strain>
    </source>
</reference>
<comment type="caution">
    <text evidence="2">The sequence shown here is derived from an EMBL/GenBank/DDBJ whole genome shotgun (WGS) entry which is preliminary data.</text>
</comment>
<sequence length="207" mass="22588">MGNFYHKIGNFHHRKWETFIGNVKLPGSPTRGGAPWNYQDQGTNWLPDEGTTRSRELTSYQGLHGTTWAKDAMGLPGGPLGPYQGQRTTRRLPGPGYYKGARRVAVGLSVPRAPWKYKGPPGVQWDCQGFPGLRELPGVQQEPYQRTNRSLMGLLGQGPQGTARGPPGSITGPEDYQGQGTTSAPKGPTRAKRNTKMPHGPRELTGT</sequence>
<evidence type="ECO:0000256" key="1">
    <source>
        <dbReference type="SAM" id="MobiDB-lite"/>
    </source>
</evidence>
<dbReference type="Proteomes" id="UP000747542">
    <property type="component" value="Unassembled WGS sequence"/>
</dbReference>
<protein>
    <submittedName>
        <fullName evidence="2">Uncharacterized protein</fullName>
    </submittedName>
</protein>
<feature type="region of interest" description="Disordered" evidence="1">
    <location>
        <begin position="151"/>
        <end position="207"/>
    </location>
</feature>
<name>A0A8J5N427_HOMAM</name>
<gene>
    <name evidence="2" type="ORF">Hamer_G017874</name>
</gene>
<keyword evidence="3" id="KW-1185">Reference proteome</keyword>
<dbReference type="EMBL" id="JAHLQT010010216">
    <property type="protein sequence ID" value="KAG7172895.1"/>
    <property type="molecule type" value="Genomic_DNA"/>
</dbReference>